<reference evidence="3 4" key="1">
    <citation type="journal article" date="2020" name="Mol. Plant">
        <title>The Chromosome-Based Rubber Tree Genome Provides New Insights into Spurge Genome Evolution and Rubber Biosynthesis.</title>
        <authorList>
            <person name="Liu J."/>
            <person name="Shi C."/>
            <person name="Shi C.C."/>
            <person name="Li W."/>
            <person name="Zhang Q.J."/>
            <person name="Zhang Y."/>
            <person name="Li K."/>
            <person name="Lu H.F."/>
            <person name="Shi C."/>
            <person name="Zhu S.T."/>
            <person name="Xiao Z.Y."/>
            <person name="Nan H."/>
            <person name="Yue Y."/>
            <person name="Zhu X.G."/>
            <person name="Wu Y."/>
            <person name="Hong X.N."/>
            <person name="Fan G.Y."/>
            <person name="Tong Y."/>
            <person name="Zhang D."/>
            <person name="Mao C.L."/>
            <person name="Liu Y.L."/>
            <person name="Hao S.J."/>
            <person name="Liu W.Q."/>
            <person name="Lv M.Q."/>
            <person name="Zhang H.B."/>
            <person name="Liu Y."/>
            <person name="Hu-Tang G.R."/>
            <person name="Wang J.P."/>
            <person name="Wang J.H."/>
            <person name="Sun Y.H."/>
            <person name="Ni S.B."/>
            <person name="Chen W.B."/>
            <person name="Zhang X.C."/>
            <person name="Jiao Y.N."/>
            <person name="Eichler E.E."/>
            <person name="Li G.H."/>
            <person name="Liu X."/>
            <person name="Gao L.Z."/>
        </authorList>
    </citation>
    <scope>NUCLEOTIDE SEQUENCE [LARGE SCALE GENOMIC DNA]</scope>
    <source>
        <strain evidence="4">cv. GT1</strain>
        <tissue evidence="3">Leaf</tissue>
    </source>
</reference>
<dbReference type="CDD" id="cd05326">
    <property type="entry name" value="secoisolariciresinol-DH_like_SDR_c"/>
    <property type="match status" value="1"/>
</dbReference>
<dbReference type="FunFam" id="3.40.50.720:FF:000084">
    <property type="entry name" value="Short-chain dehydrogenase reductase"/>
    <property type="match status" value="1"/>
</dbReference>
<dbReference type="EMBL" id="JAAGAX010000016">
    <property type="protein sequence ID" value="KAF2289671.1"/>
    <property type="molecule type" value="Genomic_DNA"/>
</dbReference>
<evidence type="ECO:0000256" key="1">
    <source>
        <dbReference type="ARBA" id="ARBA00006484"/>
    </source>
</evidence>
<dbReference type="InterPro" id="IPR036291">
    <property type="entry name" value="NAD(P)-bd_dom_sf"/>
</dbReference>
<dbReference type="GO" id="GO:0016616">
    <property type="term" value="F:oxidoreductase activity, acting on the CH-OH group of donors, NAD or NADP as acceptor"/>
    <property type="evidence" value="ECO:0007669"/>
    <property type="project" value="InterPro"/>
</dbReference>
<sequence length="465" mass="49547">MGESTTRLFLQHGAKVLITVRRDEVGRCFCQEFNSPESISYVLCDVTCESDVKNAVDTAISRYGKLDIMFNNAGVGGEGEPGILACTDESFKKLFDVNVFGAFLGAKHAARVMIPANKGFKHAVVGLAKNLCVELGQYGIRVNSISPFGVATPMTTNALNMTKKEAEEFISSSGNLKGAVLEPEDIAQAALFLASDEAKLEGKVALITGGASGIGEYTARLFVQHGAKVLIADVQDDLGKSLCQEFGFREDIISYVHCDVTSDSDVQNAVDTAVSRYGKLDIMFNNAGIGGDAESGILACSNENFKRVIDVNVFGAFLGAKHAARVMIPAKKGCILFTSSLASVCCVDTTLHAYTTSKHAVVGLAKNLCVELGQYGIRVNSISPYAVATPMLTNGFKMGKREAEEFISSTANLKEVILEPEDIAQAALYLASDESKYVSGMNLVVDGGYGLTNPSFGMAMKSLFA</sequence>
<dbReference type="PROSITE" id="PS00061">
    <property type="entry name" value="ADH_SHORT"/>
    <property type="match status" value="1"/>
</dbReference>
<dbReference type="Pfam" id="PF13561">
    <property type="entry name" value="adh_short_C2"/>
    <property type="match status" value="3"/>
</dbReference>
<accession>A0A6A6KL31</accession>
<comment type="similarity">
    <text evidence="1">Belongs to the short-chain dehydrogenases/reductases (SDR) family.</text>
</comment>
<dbReference type="SUPFAM" id="SSF51735">
    <property type="entry name" value="NAD(P)-binding Rossmann-fold domains"/>
    <property type="match status" value="2"/>
</dbReference>
<keyword evidence="4" id="KW-1185">Reference proteome</keyword>
<dbReference type="Proteomes" id="UP000467840">
    <property type="component" value="Chromosome 8"/>
</dbReference>
<dbReference type="NCBIfam" id="NF005559">
    <property type="entry name" value="PRK07231.1"/>
    <property type="match status" value="1"/>
</dbReference>
<gene>
    <name evidence="3" type="ORF">GH714_037864</name>
</gene>
<name>A0A6A6KL31_HEVBR</name>
<dbReference type="InterPro" id="IPR020904">
    <property type="entry name" value="Sc_DH/Rdtase_CS"/>
</dbReference>
<proteinExistence type="inferred from homology"/>
<dbReference type="PRINTS" id="PR00081">
    <property type="entry name" value="GDHRDH"/>
</dbReference>
<dbReference type="PRINTS" id="PR00080">
    <property type="entry name" value="SDRFAMILY"/>
</dbReference>
<organism evidence="3 4">
    <name type="scientific">Hevea brasiliensis</name>
    <name type="common">Para rubber tree</name>
    <name type="synonym">Siphonia brasiliensis</name>
    <dbReference type="NCBI Taxonomy" id="3981"/>
    <lineage>
        <taxon>Eukaryota</taxon>
        <taxon>Viridiplantae</taxon>
        <taxon>Streptophyta</taxon>
        <taxon>Embryophyta</taxon>
        <taxon>Tracheophyta</taxon>
        <taxon>Spermatophyta</taxon>
        <taxon>Magnoliopsida</taxon>
        <taxon>eudicotyledons</taxon>
        <taxon>Gunneridae</taxon>
        <taxon>Pentapetalae</taxon>
        <taxon>rosids</taxon>
        <taxon>fabids</taxon>
        <taxon>Malpighiales</taxon>
        <taxon>Euphorbiaceae</taxon>
        <taxon>Crotonoideae</taxon>
        <taxon>Micrandreae</taxon>
        <taxon>Hevea</taxon>
    </lineage>
</organism>
<evidence type="ECO:0000313" key="3">
    <source>
        <dbReference type="EMBL" id="KAF2289671.1"/>
    </source>
</evidence>
<dbReference type="PANTHER" id="PTHR43180:SF81">
    <property type="entry name" value="SHORT CHAIN ALCOHOL DEHYDROGENASE"/>
    <property type="match status" value="1"/>
</dbReference>
<dbReference type="PANTHER" id="PTHR43180">
    <property type="entry name" value="3-OXOACYL-(ACYL-CARRIER-PROTEIN) REDUCTASE (AFU_ORTHOLOGUE AFUA_6G11210)"/>
    <property type="match status" value="1"/>
</dbReference>
<dbReference type="InterPro" id="IPR045309">
    <property type="entry name" value="ABA2-like"/>
</dbReference>
<evidence type="ECO:0000313" key="4">
    <source>
        <dbReference type="Proteomes" id="UP000467840"/>
    </source>
</evidence>
<evidence type="ECO:0008006" key="5">
    <source>
        <dbReference type="Google" id="ProtNLM"/>
    </source>
</evidence>
<protein>
    <recommendedName>
        <fullName evidence="5">Secoisolariciresinol dehydrogenase-like</fullName>
    </recommendedName>
</protein>
<dbReference type="Gene3D" id="3.40.50.720">
    <property type="entry name" value="NAD(P)-binding Rossmann-like Domain"/>
    <property type="match status" value="2"/>
</dbReference>
<dbReference type="InterPro" id="IPR002347">
    <property type="entry name" value="SDR_fam"/>
</dbReference>
<dbReference type="AlphaFoldDB" id="A0A6A6KL31"/>
<keyword evidence="2" id="KW-0560">Oxidoreductase</keyword>
<evidence type="ECO:0000256" key="2">
    <source>
        <dbReference type="ARBA" id="ARBA00023002"/>
    </source>
</evidence>
<comment type="caution">
    <text evidence="3">The sequence shown here is derived from an EMBL/GenBank/DDBJ whole genome shotgun (WGS) entry which is preliminary data.</text>
</comment>